<evidence type="ECO:0000256" key="1">
    <source>
        <dbReference type="SAM" id="SignalP"/>
    </source>
</evidence>
<feature type="signal peptide" evidence="1">
    <location>
        <begin position="1"/>
        <end position="24"/>
    </location>
</feature>
<keyword evidence="4" id="KW-1185">Reference proteome</keyword>
<evidence type="ECO:0000313" key="4">
    <source>
        <dbReference type="Proteomes" id="UP000198873"/>
    </source>
</evidence>
<sequence length="565" mass="61336">MTQHARWRRTRRAMAGAAAVALLAAGCGSGGGNGGGTSGPADTLVAYTGQAGDYQRNFNPYAPTMIEGPGNIFEPLFFYNVVRDDAPVPRLGTDYSWNETGTELSITTRENVTWSDGEPFTAHDVAFTFDMVRAHPTMNAIGFDGESEVVDDTHLVVRFAQPAYLEAPTVLGKLWIVPEHIWSTFEDPAQNTVQDPVGTGPFVLGDFKPQAFTLAANPDYWDGEPALKNIRFVSLSGNQAGADALAAGRIDFQTGPVPDLHNVEKNYPGYRAITTHVFQIALFTCSDTALGCTGPQTDPAVRRAIYHALDRTQLNALAYQDTAAEISPGFALPGRDDAVISEQLTDRVAPMEADPARAEQVLQEAGWSKGGDGVYAKDGEKLSLSVRVVSGWTDVITAADTMTQQLKAAGIELTVAQSSWNEWSDARGRGDFELVFDSLYPGPSPDPYYSYNYFFHGDNTAPVGEVANPNFARYDHPEVNAALDALQQLDPADTAARQPHFDTIQTRLEADMPYIPVLTGGTTSQYNAEKFTGWPTAEDLYAFPAVWQRPDNSQIYLNLKPAGGE</sequence>
<name>A0A1I6VPL5_9ACTN</name>
<accession>A0A1I6VPL5</accession>
<gene>
    <name evidence="3" type="ORF">SAMN05444716_10979</name>
</gene>
<keyword evidence="1" id="KW-0732">Signal</keyword>
<dbReference type="InterPro" id="IPR039424">
    <property type="entry name" value="SBP_5"/>
</dbReference>
<dbReference type="Gene3D" id="3.10.105.10">
    <property type="entry name" value="Dipeptide-binding Protein, Domain 3"/>
    <property type="match status" value="1"/>
</dbReference>
<dbReference type="PANTHER" id="PTHR30290">
    <property type="entry name" value="PERIPLASMIC BINDING COMPONENT OF ABC TRANSPORTER"/>
    <property type="match status" value="1"/>
</dbReference>
<evidence type="ECO:0000313" key="3">
    <source>
        <dbReference type="EMBL" id="SFT15628.1"/>
    </source>
</evidence>
<evidence type="ECO:0000259" key="2">
    <source>
        <dbReference type="Pfam" id="PF00496"/>
    </source>
</evidence>
<dbReference type="GO" id="GO:0015833">
    <property type="term" value="P:peptide transport"/>
    <property type="evidence" value="ECO:0007669"/>
    <property type="project" value="TreeGrafter"/>
</dbReference>
<dbReference type="GO" id="GO:1904680">
    <property type="term" value="F:peptide transmembrane transporter activity"/>
    <property type="evidence" value="ECO:0007669"/>
    <property type="project" value="TreeGrafter"/>
</dbReference>
<dbReference type="CDD" id="cd08509">
    <property type="entry name" value="PBP2_TmCBP_oligosaccharides_like"/>
    <property type="match status" value="1"/>
</dbReference>
<dbReference type="Gene3D" id="3.40.190.10">
    <property type="entry name" value="Periplasmic binding protein-like II"/>
    <property type="match status" value="1"/>
</dbReference>
<dbReference type="GO" id="GO:0042597">
    <property type="term" value="C:periplasmic space"/>
    <property type="evidence" value="ECO:0007669"/>
    <property type="project" value="UniProtKB-ARBA"/>
</dbReference>
<dbReference type="InterPro" id="IPR000914">
    <property type="entry name" value="SBP_5_dom"/>
</dbReference>
<dbReference type="SUPFAM" id="SSF53850">
    <property type="entry name" value="Periplasmic binding protein-like II"/>
    <property type="match status" value="1"/>
</dbReference>
<dbReference type="PROSITE" id="PS51257">
    <property type="entry name" value="PROKAR_LIPOPROTEIN"/>
    <property type="match status" value="1"/>
</dbReference>
<dbReference type="GO" id="GO:0043190">
    <property type="term" value="C:ATP-binding cassette (ABC) transporter complex"/>
    <property type="evidence" value="ECO:0007669"/>
    <property type="project" value="InterPro"/>
</dbReference>
<dbReference type="EMBL" id="FPAB01000009">
    <property type="protein sequence ID" value="SFT15628.1"/>
    <property type="molecule type" value="Genomic_DNA"/>
</dbReference>
<dbReference type="AlphaFoldDB" id="A0A1I6VPL5"/>
<dbReference type="Gene3D" id="3.90.76.10">
    <property type="entry name" value="Dipeptide-binding Protein, Domain 1"/>
    <property type="match status" value="1"/>
</dbReference>
<feature type="domain" description="Solute-binding protein family 5" evidence="2">
    <location>
        <begin position="87"/>
        <end position="459"/>
    </location>
</feature>
<dbReference type="InterPro" id="IPR030678">
    <property type="entry name" value="Peptide/Ni-bd"/>
</dbReference>
<dbReference type="STRING" id="1176198.SAMN05444716_10979"/>
<reference evidence="4" key="1">
    <citation type="submission" date="2016-10" db="EMBL/GenBank/DDBJ databases">
        <authorList>
            <person name="Varghese N."/>
            <person name="Submissions S."/>
        </authorList>
    </citation>
    <scope>NUCLEOTIDE SEQUENCE [LARGE SCALE GENOMIC DNA]</scope>
    <source>
        <strain evidence="4">CGMCC 4.7047</strain>
    </source>
</reference>
<dbReference type="Pfam" id="PF00496">
    <property type="entry name" value="SBP_bac_5"/>
    <property type="match status" value="1"/>
</dbReference>
<dbReference type="Proteomes" id="UP000198873">
    <property type="component" value="Unassembled WGS sequence"/>
</dbReference>
<organism evidence="3 4">
    <name type="scientific">Streptomyces harbinensis</name>
    <dbReference type="NCBI Taxonomy" id="1176198"/>
    <lineage>
        <taxon>Bacteria</taxon>
        <taxon>Bacillati</taxon>
        <taxon>Actinomycetota</taxon>
        <taxon>Actinomycetes</taxon>
        <taxon>Kitasatosporales</taxon>
        <taxon>Streptomycetaceae</taxon>
        <taxon>Streptomyces</taxon>
    </lineage>
</organism>
<proteinExistence type="predicted"/>
<feature type="chain" id="PRO_5038530191" evidence="1">
    <location>
        <begin position="25"/>
        <end position="565"/>
    </location>
</feature>
<dbReference type="PIRSF" id="PIRSF002741">
    <property type="entry name" value="MppA"/>
    <property type="match status" value="1"/>
</dbReference>
<protein>
    <submittedName>
        <fullName evidence="3">Peptide/nickel transport system substrate-binding protein</fullName>
    </submittedName>
</protein>